<reference evidence="2 3" key="1">
    <citation type="submission" date="2021-03" db="EMBL/GenBank/DDBJ databases">
        <title>Genomic Encyclopedia of Type Strains, Phase IV (KMG-IV): sequencing the most valuable type-strain genomes for metagenomic binning, comparative biology and taxonomic classification.</title>
        <authorList>
            <person name="Goeker M."/>
        </authorList>
    </citation>
    <scope>NUCLEOTIDE SEQUENCE [LARGE SCALE GENOMIC DNA]</scope>
    <source>
        <strain evidence="2 3">DSM 27512</strain>
    </source>
</reference>
<dbReference type="EC" id="4.1.3.6" evidence="1"/>
<dbReference type="PIRSF" id="PIRSF009451">
    <property type="entry name" value="Citrt_lyas_alpha"/>
    <property type="match status" value="1"/>
</dbReference>
<dbReference type="Gene3D" id="3.40.1080.10">
    <property type="entry name" value="Glutaconate Coenzyme A-transferase"/>
    <property type="match status" value="2"/>
</dbReference>
<dbReference type="InterPro" id="IPR037171">
    <property type="entry name" value="NagB/RpiA_transferase-like"/>
</dbReference>
<proteinExistence type="predicted"/>
<name>A0ABS4KHM2_9FIRM</name>
<dbReference type="PANTHER" id="PTHR40596">
    <property type="entry name" value="CITRATE LYASE ALPHA CHAIN"/>
    <property type="match status" value="1"/>
</dbReference>
<dbReference type="GO" id="GO:0008814">
    <property type="term" value="F:citrate CoA-transferase activity"/>
    <property type="evidence" value="ECO:0007669"/>
    <property type="project" value="UniProtKB-EC"/>
</dbReference>
<comment type="caution">
    <text evidence="2">The sequence shown here is derived from an EMBL/GenBank/DDBJ whole genome shotgun (WGS) entry which is preliminary data.</text>
</comment>
<dbReference type="Proteomes" id="UP001314903">
    <property type="component" value="Unassembled WGS sequence"/>
</dbReference>
<comment type="catalytic activity">
    <reaction evidence="1">
        <text>citrate + acetyl-CoA = (3S)-citryl-CoA + acetate</text>
        <dbReference type="Rhea" id="RHEA:19405"/>
        <dbReference type="ChEBI" id="CHEBI:16947"/>
        <dbReference type="ChEBI" id="CHEBI:30089"/>
        <dbReference type="ChEBI" id="CHEBI:57288"/>
        <dbReference type="ChEBI" id="CHEBI:57321"/>
        <dbReference type="EC" id="2.8.3.10"/>
    </reaction>
</comment>
<dbReference type="Pfam" id="PF04223">
    <property type="entry name" value="CitF"/>
    <property type="match status" value="1"/>
</dbReference>
<comment type="subcellular location">
    <subcellularLocation>
        <location evidence="1">Cytoplasm</location>
    </subcellularLocation>
</comment>
<organism evidence="2 3">
    <name type="scientific">Acetoanaerobium pronyense</name>
    <dbReference type="NCBI Taxonomy" id="1482736"/>
    <lineage>
        <taxon>Bacteria</taxon>
        <taxon>Bacillati</taxon>
        <taxon>Bacillota</taxon>
        <taxon>Clostridia</taxon>
        <taxon>Peptostreptococcales</taxon>
        <taxon>Filifactoraceae</taxon>
        <taxon>Acetoanaerobium</taxon>
    </lineage>
</organism>
<evidence type="ECO:0000256" key="1">
    <source>
        <dbReference type="PIRNR" id="PIRNR009451"/>
    </source>
</evidence>
<keyword evidence="3" id="KW-1185">Reference proteome</keyword>
<keyword evidence="1 2" id="KW-0808">Transferase</keyword>
<accession>A0ABS4KHM2</accession>
<evidence type="ECO:0000313" key="3">
    <source>
        <dbReference type="Proteomes" id="UP001314903"/>
    </source>
</evidence>
<dbReference type="EC" id="2.8.3.10" evidence="1"/>
<keyword evidence="1" id="KW-0963">Cytoplasm</keyword>
<dbReference type="InterPro" id="IPR006472">
    <property type="entry name" value="Citrate_lyase_asu"/>
</dbReference>
<keyword evidence="1 2" id="KW-0456">Lyase</keyword>
<dbReference type="RefSeq" id="WP_209660180.1">
    <property type="nucleotide sequence ID" value="NZ_JAGGLI010000009.1"/>
</dbReference>
<dbReference type="PANTHER" id="PTHR40596:SF1">
    <property type="entry name" value="CITRATE LYASE ALPHA CHAIN"/>
    <property type="match status" value="1"/>
</dbReference>
<gene>
    <name evidence="2" type="ORF">J2Z35_001056</name>
</gene>
<protein>
    <recommendedName>
        <fullName evidence="1">Citrate lyase alpha chain</fullName>
        <shortName evidence="1">Citrase alpha chain</shortName>
        <ecNumber evidence="1">2.8.3.10</ecNumber>
        <ecNumber evidence="1">4.1.3.6</ecNumber>
    </recommendedName>
    <alternativeName>
        <fullName evidence="1">Citrate (pro-3S)-lyase alpha chain</fullName>
    </alternativeName>
    <alternativeName>
        <fullName evidence="1">Citrate CoA-transferase subunit</fullName>
    </alternativeName>
</protein>
<dbReference type="EMBL" id="JAGGLI010000009">
    <property type="protein sequence ID" value="MBP2027262.1"/>
    <property type="molecule type" value="Genomic_DNA"/>
</dbReference>
<dbReference type="GO" id="GO:0016829">
    <property type="term" value="F:lyase activity"/>
    <property type="evidence" value="ECO:0007669"/>
    <property type="project" value="UniProtKB-KW"/>
</dbReference>
<comment type="catalytic activity">
    <reaction evidence="1">
        <text>citrate = oxaloacetate + acetate</text>
        <dbReference type="Rhea" id="RHEA:10760"/>
        <dbReference type="ChEBI" id="CHEBI:16452"/>
        <dbReference type="ChEBI" id="CHEBI:16947"/>
        <dbReference type="ChEBI" id="CHEBI:30089"/>
        <dbReference type="EC" id="4.1.3.6"/>
    </reaction>
</comment>
<dbReference type="SUPFAM" id="SSF100950">
    <property type="entry name" value="NagB/RpiA/CoA transferase-like"/>
    <property type="match status" value="2"/>
</dbReference>
<sequence>MKFVENKVGRLIPEYIEGIGALKPFTGIFDQEVEGRNRSQLKSRALPGDKKLLDTIKDAVEKSGLKDGMTISFHHHLRNGDYVLMMVVNEIAKLGIKDITICSSSLTSAHDGLIEHIKNGVITGLHTSGLRGLIAKEVTTNCILPTPVVFRTHGGRARAIESGDVQIDVAFIGASCCDEMGNMNGKFGPSAFGAMGYPMVDAQYADKVVAITDNLVPYPAYPVSIPQTLVDYVVVVDKIGDPELISAGATRVTKNPIELIIAEYASKVMIKSGLVKEGFSFQAGSGGASLAVAKYLKDYMKENEITGGFASGGVTSYLVELLEEGYFKTLLDTQTFDAKAAKSFEKNPNHIEMSASMYANPHNKGCVANNLDIMILSATEVDVDFNVNVMTASTGVIMGAQGGHPDTAAGAKLTVVVAPLMRKRIPIVVDKVTTVITPGETIDVVVTERGIAVNPKNKELLAALKETDLPIMTIEELKDMAESFTGKPEKVEFGDKVVGIIEYRDGTVMDVIYNVLT</sequence>
<evidence type="ECO:0000313" key="2">
    <source>
        <dbReference type="EMBL" id="MBP2027262.1"/>
    </source>
</evidence>
<dbReference type="NCBIfam" id="TIGR01584">
    <property type="entry name" value="citF"/>
    <property type="match status" value="1"/>
</dbReference>